<sequence>MPKETFFNLPEEKREKIMAEVVREFRDYRYDEASINRIVQRSGIAKGSFYQYFENKEDVYFYLLALIGEKKMENISPALKNPGSLDFFSLLKEIYRAGIEFGLNHPDYLEIGNKMMRETSGTIWPKILEKFGPQGQDAYLGILQRAQNNGEIRKDLDLRLLARMMISMQMTLMEHYFENHGDKGYSLDILEELDQFFVILKTGIAGGKP</sequence>
<dbReference type="Pfam" id="PF00440">
    <property type="entry name" value="TetR_N"/>
    <property type="match status" value="1"/>
</dbReference>
<dbReference type="PANTHER" id="PTHR43479">
    <property type="entry name" value="ACREF/ENVCD OPERON REPRESSOR-RELATED"/>
    <property type="match status" value="1"/>
</dbReference>
<dbReference type="Gene3D" id="1.10.357.10">
    <property type="entry name" value="Tetracycline Repressor, domain 2"/>
    <property type="match status" value="1"/>
</dbReference>
<dbReference type="GO" id="GO:0003677">
    <property type="term" value="F:DNA binding"/>
    <property type="evidence" value="ECO:0007669"/>
    <property type="project" value="UniProtKB-UniRule"/>
</dbReference>
<dbReference type="AlphaFoldDB" id="A0A941CR37"/>
<feature type="domain" description="HTH tetR-type" evidence="3">
    <location>
        <begin position="11"/>
        <end position="71"/>
    </location>
</feature>
<proteinExistence type="predicted"/>
<gene>
    <name evidence="4" type="ORF">KCG48_05565</name>
</gene>
<dbReference type="SUPFAM" id="SSF46689">
    <property type="entry name" value="Homeodomain-like"/>
    <property type="match status" value="1"/>
</dbReference>
<dbReference type="InterPro" id="IPR009057">
    <property type="entry name" value="Homeodomain-like_sf"/>
</dbReference>
<protein>
    <submittedName>
        <fullName evidence="4">TetR/AcrR family transcriptional regulator</fullName>
    </submittedName>
</protein>
<dbReference type="InterPro" id="IPR001647">
    <property type="entry name" value="HTH_TetR"/>
</dbReference>
<name>A0A941CR37_9CLOT</name>
<dbReference type="Proteomes" id="UP000675379">
    <property type="component" value="Unassembled WGS sequence"/>
</dbReference>
<feature type="DNA-binding region" description="H-T-H motif" evidence="2">
    <location>
        <begin position="34"/>
        <end position="53"/>
    </location>
</feature>
<dbReference type="RefSeq" id="WP_211800437.1">
    <property type="nucleotide sequence ID" value="NZ_JAGSCS010000005.1"/>
</dbReference>
<dbReference type="EMBL" id="JAGSCS010000005">
    <property type="protein sequence ID" value="MBR0575808.1"/>
    <property type="molecule type" value="Genomic_DNA"/>
</dbReference>
<evidence type="ECO:0000259" key="3">
    <source>
        <dbReference type="PROSITE" id="PS50977"/>
    </source>
</evidence>
<dbReference type="InterPro" id="IPR050624">
    <property type="entry name" value="HTH-type_Tx_Regulator"/>
</dbReference>
<organism evidence="4 5">
    <name type="scientific">Proteiniclasticum sediminis</name>
    <dbReference type="NCBI Taxonomy" id="2804028"/>
    <lineage>
        <taxon>Bacteria</taxon>
        <taxon>Bacillati</taxon>
        <taxon>Bacillota</taxon>
        <taxon>Clostridia</taxon>
        <taxon>Eubacteriales</taxon>
        <taxon>Clostridiaceae</taxon>
        <taxon>Proteiniclasticum</taxon>
    </lineage>
</organism>
<dbReference type="SUPFAM" id="SSF48498">
    <property type="entry name" value="Tetracyclin repressor-like, C-terminal domain"/>
    <property type="match status" value="1"/>
</dbReference>
<reference evidence="4" key="1">
    <citation type="submission" date="2021-04" db="EMBL/GenBank/DDBJ databases">
        <title>Proteiniclasticum sedimins sp. nov., an obligate anaerobic bacterium isolated from anaerobic sludge.</title>
        <authorList>
            <person name="Liu J."/>
        </authorList>
    </citation>
    <scope>NUCLEOTIDE SEQUENCE</scope>
    <source>
        <strain evidence="4">BAD-10</strain>
    </source>
</reference>
<evidence type="ECO:0000313" key="4">
    <source>
        <dbReference type="EMBL" id="MBR0575808.1"/>
    </source>
</evidence>
<evidence type="ECO:0000313" key="5">
    <source>
        <dbReference type="Proteomes" id="UP000675379"/>
    </source>
</evidence>
<keyword evidence="1 2" id="KW-0238">DNA-binding</keyword>
<dbReference type="PROSITE" id="PS50977">
    <property type="entry name" value="HTH_TETR_2"/>
    <property type="match status" value="1"/>
</dbReference>
<evidence type="ECO:0000256" key="1">
    <source>
        <dbReference type="ARBA" id="ARBA00023125"/>
    </source>
</evidence>
<dbReference type="InterPro" id="IPR036271">
    <property type="entry name" value="Tet_transcr_reg_TetR-rel_C_sf"/>
</dbReference>
<comment type="caution">
    <text evidence="4">The sequence shown here is derived from an EMBL/GenBank/DDBJ whole genome shotgun (WGS) entry which is preliminary data.</text>
</comment>
<keyword evidence="5" id="KW-1185">Reference proteome</keyword>
<evidence type="ECO:0000256" key="2">
    <source>
        <dbReference type="PROSITE-ProRule" id="PRU00335"/>
    </source>
</evidence>
<accession>A0A941CR37</accession>
<dbReference type="PANTHER" id="PTHR43479:SF11">
    <property type="entry name" value="ACREF_ENVCD OPERON REPRESSOR-RELATED"/>
    <property type="match status" value="1"/>
</dbReference>